<gene>
    <name evidence="1" type="ORF">OD355_08075</name>
</gene>
<accession>A0AAE3IQB1</accession>
<evidence type="ECO:0000313" key="2">
    <source>
        <dbReference type="Proteomes" id="UP001209317"/>
    </source>
</evidence>
<dbReference type="RefSeq" id="WP_263037956.1">
    <property type="nucleotide sequence ID" value="NZ_JAOTPL010000009.1"/>
</dbReference>
<organism evidence="1 2">
    <name type="scientific">Haoranjiania flava</name>
    <dbReference type="NCBI Taxonomy" id="1856322"/>
    <lineage>
        <taxon>Bacteria</taxon>
        <taxon>Pseudomonadati</taxon>
        <taxon>Bacteroidota</taxon>
        <taxon>Chitinophagia</taxon>
        <taxon>Chitinophagales</taxon>
        <taxon>Chitinophagaceae</taxon>
        <taxon>Haoranjiania</taxon>
    </lineage>
</organism>
<comment type="caution">
    <text evidence="1">The sequence shown here is derived from an EMBL/GenBank/DDBJ whole genome shotgun (WGS) entry which is preliminary data.</text>
</comment>
<proteinExistence type="predicted"/>
<reference evidence="1" key="1">
    <citation type="submission" date="2022-10" db="EMBL/GenBank/DDBJ databases">
        <authorList>
            <person name="Kim H.S."/>
            <person name="Kim J.-S."/>
            <person name="Suh M.K."/>
            <person name="Eom M.K."/>
            <person name="Lee J.-S."/>
        </authorList>
    </citation>
    <scope>NUCLEOTIDE SEQUENCE</scope>
    <source>
        <strain evidence="1">LIP-5</strain>
    </source>
</reference>
<dbReference type="Proteomes" id="UP001209317">
    <property type="component" value="Unassembled WGS sequence"/>
</dbReference>
<keyword evidence="2" id="KW-1185">Reference proteome</keyword>
<name>A0AAE3IQB1_9BACT</name>
<dbReference type="AlphaFoldDB" id="A0AAE3IQB1"/>
<sequence>MELATLPLADTYKPARFAEAIIKGDCLQMMILESSACDGKTWKLKVITSGSAITGSTVRMRIFIENKENCHAAISKGFYFDLKKICQPGIRKKYGLKECNRNWSTAGKLLPDLL</sequence>
<protein>
    <submittedName>
        <fullName evidence="1">Uncharacterized protein</fullName>
    </submittedName>
</protein>
<dbReference type="EMBL" id="JAOTPL010000009">
    <property type="protein sequence ID" value="MCU7694471.1"/>
    <property type="molecule type" value="Genomic_DNA"/>
</dbReference>
<evidence type="ECO:0000313" key="1">
    <source>
        <dbReference type="EMBL" id="MCU7694471.1"/>
    </source>
</evidence>